<name>A0ACC6SSB7_9HYPH</name>
<comment type="caution">
    <text evidence="1">The sequence shown here is derived from an EMBL/GenBank/DDBJ whole genome shotgun (WGS) entry which is preliminary data.</text>
</comment>
<accession>A0ACC6SSB7</accession>
<gene>
    <name evidence="1" type="ORF">NKI81_01275</name>
</gene>
<dbReference type="EMBL" id="JAMYRI010000001">
    <property type="protein sequence ID" value="MER9282597.1"/>
    <property type="molecule type" value="Genomic_DNA"/>
</dbReference>
<dbReference type="Proteomes" id="UP001480082">
    <property type="component" value="Unassembled WGS sequence"/>
</dbReference>
<keyword evidence="2" id="KW-1185">Reference proteome</keyword>
<evidence type="ECO:0000313" key="2">
    <source>
        <dbReference type="Proteomes" id="UP001480082"/>
    </source>
</evidence>
<keyword evidence="1" id="KW-0547">Nucleotide-binding</keyword>
<evidence type="ECO:0000313" key="1">
    <source>
        <dbReference type="EMBL" id="MER9282597.1"/>
    </source>
</evidence>
<reference evidence="1 2" key="1">
    <citation type="journal article" date="2024" name="Proc. Natl. Acad. Sci. U.S.A.">
        <title>The evolutionary genomics of adaptation to stress in wild rhizobium bacteria.</title>
        <authorList>
            <person name="Kehlet-Delgado H."/>
            <person name="Montoya A.P."/>
            <person name="Jensen K.T."/>
            <person name="Wendlandt C.E."/>
            <person name="Dexheimer C."/>
            <person name="Roberts M."/>
            <person name="Torres Martinez L."/>
            <person name="Friesen M.L."/>
            <person name="Griffitts J.S."/>
            <person name="Porter S.S."/>
        </authorList>
    </citation>
    <scope>NUCLEOTIDE SEQUENCE [LARGE SCALE GENOMIC DNA]</scope>
    <source>
        <strain evidence="1 2">M0468</strain>
    </source>
</reference>
<proteinExistence type="predicted"/>
<organism evidence="1 2">
    <name type="scientific">Mesorhizobium australicum</name>
    <dbReference type="NCBI Taxonomy" id="536018"/>
    <lineage>
        <taxon>Bacteria</taxon>
        <taxon>Pseudomonadati</taxon>
        <taxon>Pseudomonadota</taxon>
        <taxon>Alphaproteobacteria</taxon>
        <taxon>Hyphomicrobiales</taxon>
        <taxon>Phyllobacteriaceae</taxon>
        <taxon>Mesorhizobium</taxon>
    </lineage>
</organism>
<protein>
    <submittedName>
        <fullName evidence="1">ABC transporter ATP-binding protein</fullName>
    </submittedName>
</protein>
<keyword evidence="1" id="KW-0067">ATP-binding</keyword>
<sequence>MSQNTDLLTLRSVSKSYGTVPVLHDIDLSIRDGEFLTVLGPSGSGKTTVLRLIGGLEPLTSGEIRLDGQDISRMPINKRPFNTVFQDYALFPHMTVSGNVGYGLSVRHIKRKEIASRVAQALDLVQLGRFAERFPAQLSGGQRQRVALARALICQPRLILLDEPLAALDLELRRQMQEFLKSIQREIKTTFLFVTHDQEEAIGMADRICVMQAGHIRQLGTPHELYYKPNCEFVARFFGENNLVAGKLGPVQGEQRPIETALGRLVCSISDQPHLKIAPDGAEAFAAFRPEALHLADTKDGGNRFSGTIADLAFAGSSTVATITAGADNAALRLRLRLRMPSRIDGSALKSGETVSLCFAPHEGHLVLA</sequence>